<reference evidence="3 5" key="3">
    <citation type="journal article" date="2020" name="Int. J. Syst. Evol. Microbiol.">
        <title>Novel acetic acid bacteria from cider fermentations: Acetobacter conturbans sp. nov. and Acetobacter fallax sp. nov.</title>
        <authorList>
            <person name="Sombolestani A.S."/>
            <person name="Cleenwerck I."/>
            <person name="Cnockaert M."/>
            <person name="Borremans W."/>
            <person name="Wieme A.D."/>
            <person name="De Vuyst L."/>
            <person name="Vandamme P."/>
        </authorList>
    </citation>
    <scope>NUCLEOTIDE SEQUENCE [LARGE SCALE GENOMIC DNA]</scope>
    <source>
        <strain evidence="3 5">LMG 23848</strain>
    </source>
</reference>
<keyword evidence="5" id="KW-1185">Reference proteome</keyword>
<accession>A0A0U5BJN5</accession>
<name>A0A0U5BJN5_9PROT</name>
<keyword evidence="1" id="KW-1133">Transmembrane helix</keyword>
<evidence type="ECO:0008006" key="6">
    <source>
        <dbReference type="Google" id="ProtNLM"/>
    </source>
</evidence>
<protein>
    <recommendedName>
        <fullName evidence="6">DUF883 domain-containing protein</fullName>
    </recommendedName>
</protein>
<evidence type="ECO:0000256" key="1">
    <source>
        <dbReference type="SAM" id="Phobius"/>
    </source>
</evidence>
<evidence type="ECO:0000313" key="3">
    <source>
        <dbReference type="EMBL" id="NHO38434.1"/>
    </source>
</evidence>
<evidence type="ECO:0000313" key="4">
    <source>
        <dbReference type="Proteomes" id="UP000068250"/>
    </source>
</evidence>
<evidence type="ECO:0000313" key="2">
    <source>
        <dbReference type="EMBL" id="CEF55433.1"/>
    </source>
</evidence>
<reference evidence="2" key="2">
    <citation type="submission" date="2014-09" db="EMBL/GenBank/DDBJ databases">
        <authorList>
            <person name="Magalhaes I.L.F."/>
            <person name="Oliveira U."/>
            <person name="Santos F.R."/>
            <person name="Vidigal T.H.D.A."/>
            <person name="Brescovit A.D."/>
            <person name="Santos A.J."/>
        </authorList>
    </citation>
    <scope>NUCLEOTIDE SEQUENCE</scope>
    <source>
        <strain evidence="2">LMG 23848T</strain>
    </source>
</reference>
<dbReference type="Proteomes" id="UP000068250">
    <property type="component" value="Chromosome I"/>
</dbReference>
<dbReference type="STRING" id="431306.AGA_1419"/>
<evidence type="ECO:0000313" key="5">
    <source>
        <dbReference type="Proteomes" id="UP000657200"/>
    </source>
</evidence>
<dbReference type="Proteomes" id="UP000657200">
    <property type="component" value="Unassembled WGS sequence"/>
</dbReference>
<dbReference type="OrthoDB" id="7281278at2"/>
<proteinExistence type="predicted"/>
<dbReference type="EMBL" id="LN609302">
    <property type="protein sequence ID" value="CEF55433.1"/>
    <property type="molecule type" value="Genomic_DNA"/>
</dbReference>
<reference evidence="4" key="1">
    <citation type="submission" date="2014-09" db="EMBL/GenBank/DDBJ databases">
        <authorList>
            <person name="Illeghems K.G."/>
        </authorList>
    </citation>
    <scope>NUCLEOTIDE SEQUENCE [LARGE SCALE GENOMIC DNA]</scope>
    <source>
        <strain evidence="4">LMG 23848T</strain>
    </source>
</reference>
<dbReference type="EMBL" id="WOTE01000001">
    <property type="protein sequence ID" value="NHO38434.1"/>
    <property type="molecule type" value="Genomic_DNA"/>
</dbReference>
<sequence>MSDEIKADYSLEDGIGSLQDGADGLFGKLPSYDALNPGQRSAAAEALRDVVIDQPLFAVTVAGLAGLLIGIFLRRRA</sequence>
<dbReference type="PATRIC" id="fig|431306.5.peg.1444"/>
<dbReference type="RefSeq" id="WP_059023555.1">
    <property type="nucleotide sequence ID" value="NZ_LN609302.1"/>
</dbReference>
<feature type="transmembrane region" description="Helical" evidence="1">
    <location>
        <begin position="56"/>
        <end position="73"/>
    </location>
</feature>
<keyword evidence="1" id="KW-0472">Membrane</keyword>
<organism evidence="2 4">
    <name type="scientific">Acetobacter ghanensis</name>
    <dbReference type="NCBI Taxonomy" id="431306"/>
    <lineage>
        <taxon>Bacteria</taxon>
        <taxon>Pseudomonadati</taxon>
        <taxon>Pseudomonadota</taxon>
        <taxon>Alphaproteobacteria</taxon>
        <taxon>Acetobacterales</taxon>
        <taxon>Acetobacteraceae</taxon>
        <taxon>Acetobacter</taxon>
    </lineage>
</organism>
<dbReference type="AlphaFoldDB" id="A0A0U5BJN5"/>
<keyword evidence="1" id="KW-0812">Transmembrane</keyword>
<gene>
    <name evidence="2" type="ORF">AGA_1419</name>
    <name evidence="3" type="ORF">GOB80_01830</name>
</gene>